<dbReference type="KEGG" id="pma:Pro_0638"/>
<proteinExistence type="predicted"/>
<accession>Q7VCV2</accession>
<reference evidence="1 2" key="1">
    <citation type="journal article" date="2003" name="Proc. Natl. Acad. Sci. U.S.A.">
        <title>Genome sequence of the cyanobacterium Prochlorococcus marinus SS120, a nearly minimal oxyphototrophic genome.</title>
        <authorList>
            <person name="Dufresne A."/>
            <person name="Salanoubat M."/>
            <person name="Partensky F."/>
            <person name="Artiguenave F."/>
            <person name="Axmann I.M."/>
            <person name="Barbe V."/>
            <person name="Duprat S."/>
            <person name="Galperin M.Y."/>
            <person name="Koonin E.V."/>
            <person name="Le Gall F."/>
            <person name="Makarova K.S."/>
            <person name="Ostrowski M."/>
            <person name="Oztas S."/>
            <person name="Robert C."/>
            <person name="Rogozin I.B."/>
            <person name="Scanlan D.J."/>
            <person name="Tandeau de Marsac N."/>
            <person name="Weissenbach J."/>
            <person name="Wincker P."/>
            <person name="Wolf Y.I."/>
            <person name="Hess W.R."/>
        </authorList>
    </citation>
    <scope>NUCLEOTIDE SEQUENCE [LARGE SCALE GENOMIC DNA]</scope>
    <source>
        <strain evidence="2">SARG / CCMP1375 / SS120</strain>
    </source>
</reference>
<sequence>MKKLEQNKNGLMNILQKRLRELLKVLKKSLAAKINKKAAHLERRFFCSLDRLSTKTILENK</sequence>
<gene>
    <name evidence="1" type="ordered locus">Pro_0638</name>
</gene>
<keyword evidence="2" id="KW-1185">Reference proteome</keyword>
<name>Q7VCV2_PROMA</name>
<dbReference type="HOGENOM" id="CLU_2919064_0_0_3"/>
<protein>
    <submittedName>
        <fullName evidence="1">Uncharacterized protein</fullName>
    </submittedName>
</protein>
<dbReference type="Proteomes" id="UP000001420">
    <property type="component" value="Chromosome"/>
</dbReference>
<dbReference type="AlphaFoldDB" id="Q7VCV2"/>
<evidence type="ECO:0000313" key="2">
    <source>
        <dbReference type="Proteomes" id="UP000001420"/>
    </source>
</evidence>
<evidence type="ECO:0000313" key="1">
    <source>
        <dbReference type="EMBL" id="AAP99682.1"/>
    </source>
</evidence>
<dbReference type="EMBL" id="AE017126">
    <property type="protein sequence ID" value="AAP99682.1"/>
    <property type="molecule type" value="Genomic_DNA"/>
</dbReference>
<dbReference type="EnsemblBacteria" id="AAP99682">
    <property type="protein sequence ID" value="AAP99682"/>
    <property type="gene ID" value="Pro_0638"/>
</dbReference>
<organism evidence="1 2">
    <name type="scientific">Prochlorococcus marinus (strain SARG / CCMP1375 / SS120)</name>
    <dbReference type="NCBI Taxonomy" id="167539"/>
    <lineage>
        <taxon>Bacteria</taxon>
        <taxon>Bacillati</taxon>
        <taxon>Cyanobacteriota</taxon>
        <taxon>Cyanophyceae</taxon>
        <taxon>Synechococcales</taxon>
        <taxon>Prochlorococcaceae</taxon>
        <taxon>Prochlorococcus</taxon>
    </lineage>
</organism>